<comment type="cofactor">
    <cofactor evidence="2">
        <name>Mg(2+)</name>
        <dbReference type="ChEBI" id="CHEBI:18420"/>
    </cofactor>
</comment>
<dbReference type="GO" id="GO:0019693">
    <property type="term" value="P:ribose phosphate metabolic process"/>
    <property type="evidence" value="ECO:0007669"/>
    <property type="project" value="TreeGrafter"/>
</dbReference>
<dbReference type="PRINTS" id="PR00502">
    <property type="entry name" value="NUDIXFAMILY"/>
</dbReference>
<feature type="domain" description="Nudix hydrolase" evidence="5">
    <location>
        <begin position="50"/>
        <end position="194"/>
    </location>
</feature>
<dbReference type="GO" id="GO:0006753">
    <property type="term" value="P:nucleoside phosphate metabolic process"/>
    <property type="evidence" value="ECO:0007669"/>
    <property type="project" value="TreeGrafter"/>
</dbReference>
<keyword evidence="3 4" id="KW-0378">Hydrolase</keyword>
<gene>
    <name evidence="4" type="primary">rppH</name>
    <name evidence="4" type="synonym">nudH</name>
    <name evidence="6" type="ORF">HMPREF9444_00484</name>
</gene>
<evidence type="ECO:0000259" key="5">
    <source>
        <dbReference type="PROSITE" id="PS51462"/>
    </source>
</evidence>
<dbReference type="NCBIfam" id="NF001934">
    <property type="entry name" value="PRK00714.1-1"/>
    <property type="match status" value="1"/>
</dbReference>
<evidence type="ECO:0000256" key="4">
    <source>
        <dbReference type="HAMAP-Rule" id="MF_00298"/>
    </source>
</evidence>
<dbReference type="NCBIfam" id="NF001937">
    <property type="entry name" value="PRK00714.1-4"/>
    <property type="match status" value="1"/>
</dbReference>
<dbReference type="HOGENOM" id="CLU_087195_3_1_6"/>
<comment type="cofactor">
    <cofactor evidence="1">
        <name>Mn(2+)</name>
        <dbReference type="ChEBI" id="CHEBI:29035"/>
    </cofactor>
</comment>
<dbReference type="CDD" id="cd03671">
    <property type="entry name" value="NUDIX_Ap4A_hydrolase_plant_like"/>
    <property type="match status" value="1"/>
</dbReference>
<feature type="short sequence motif" description="Nudix box" evidence="4">
    <location>
        <begin position="82"/>
        <end position="103"/>
    </location>
</feature>
<dbReference type="GO" id="GO:0034432">
    <property type="term" value="F:bis(5'-adenosyl)-pentaphosphatase activity"/>
    <property type="evidence" value="ECO:0007669"/>
    <property type="project" value="TreeGrafter"/>
</dbReference>
<dbReference type="PANTHER" id="PTHR11839">
    <property type="entry name" value="UDP/ADP-SUGAR PYROPHOSPHATASE"/>
    <property type="match status" value="1"/>
</dbReference>
<protein>
    <recommendedName>
        <fullName evidence="4">RNA pyrophosphohydrolase</fullName>
        <ecNumber evidence="4">3.6.1.-</ecNumber>
    </recommendedName>
    <alternativeName>
        <fullName evidence="4">(Di)nucleoside polyphosphate hydrolase</fullName>
    </alternativeName>
</protein>
<proteinExistence type="inferred from homology"/>
<dbReference type="GO" id="GO:0034353">
    <property type="term" value="F:mRNA 5'-diphosphatase activity"/>
    <property type="evidence" value="ECO:0007669"/>
    <property type="project" value="UniProtKB-ARBA"/>
</dbReference>
<dbReference type="GO" id="GO:0008893">
    <property type="term" value="F:guanosine-3',5'-bis(diphosphate) 3'-diphosphatase activity"/>
    <property type="evidence" value="ECO:0007669"/>
    <property type="project" value="TreeGrafter"/>
</dbReference>
<dbReference type="PROSITE" id="PS00893">
    <property type="entry name" value="NUDIX_BOX"/>
    <property type="match status" value="1"/>
</dbReference>
<dbReference type="AlphaFoldDB" id="E8LIH2"/>
<comment type="function">
    <text evidence="4">Accelerates the degradation of transcripts by removing pyrophosphate from the 5'-end of triphosphorylated RNA, leading to a more labile monophosphorylated state that can stimulate subsequent ribonuclease cleavage.</text>
</comment>
<dbReference type="EMBL" id="AEVO01000022">
    <property type="protein sequence ID" value="EFY07699.1"/>
    <property type="molecule type" value="Genomic_DNA"/>
</dbReference>
<evidence type="ECO:0000313" key="6">
    <source>
        <dbReference type="EMBL" id="EFY07699.1"/>
    </source>
</evidence>
<evidence type="ECO:0000256" key="3">
    <source>
        <dbReference type="ARBA" id="ARBA00022801"/>
    </source>
</evidence>
<dbReference type="FunFam" id="3.90.79.10:FF:000001">
    <property type="entry name" value="RNA pyrophosphohydrolase"/>
    <property type="match status" value="1"/>
</dbReference>
<sequence>MLKQYRLIFIDAKYIVLITDKKTKNPLSTDFREEAKELKTRRFAVIDKDGFRPNVGIVICNRKGQVLWARRIRQNSWQFPQGGVDPGETPTEAMYRELYEELGLRREDVRLLAVSRYWHRYRLPKRLIRWTEEPVCLGQKQKWFLLYVPNDSQMKIEFNRWGHPEFDDWLWVSYWYPVRQVVAFKRDVYRRILTEFAPAALFGKSPVVEIKNYHKTRRRGG</sequence>
<keyword evidence="7" id="KW-1185">Reference proteome</keyword>
<comment type="similarity">
    <text evidence="4">Belongs to the Nudix hydrolase family. RppH subfamily.</text>
</comment>
<dbReference type="NCBIfam" id="NF001938">
    <property type="entry name" value="PRK00714.1-5"/>
    <property type="match status" value="1"/>
</dbReference>
<dbReference type="PANTHER" id="PTHR11839:SF22">
    <property type="entry name" value="NUDIX HYDROLASE 26, CHLOROPLASTIC"/>
    <property type="match status" value="1"/>
</dbReference>
<comment type="caution">
    <text evidence="6">The sequence shown here is derived from an EMBL/GenBank/DDBJ whole genome shotgun (WGS) entry which is preliminary data.</text>
</comment>
<evidence type="ECO:0000313" key="7">
    <source>
        <dbReference type="Proteomes" id="UP000018458"/>
    </source>
</evidence>
<dbReference type="EC" id="3.6.1.-" evidence="4"/>
<dbReference type="InterPro" id="IPR020084">
    <property type="entry name" value="NUDIX_hydrolase_CS"/>
</dbReference>
<comment type="cofactor">
    <cofactor evidence="4">
        <name>a divalent metal cation</name>
        <dbReference type="ChEBI" id="CHEBI:60240"/>
    </cofactor>
</comment>
<evidence type="ECO:0000256" key="2">
    <source>
        <dbReference type="ARBA" id="ARBA00001946"/>
    </source>
</evidence>
<organism evidence="6 7">
    <name type="scientific">Succinatimonas hippei (strain DSM 22608 / JCM 16073 / KCTC 15190 / YIT 12066)</name>
    <dbReference type="NCBI Taxonomy" id="762983"/>
    <lineage>
        <taxon>Bacteria</taxon>
        <taxon>Pseudomonadati</taxon>
        <taxon>Pseudomonadota</taxon>
        <taxon>Gammaproteobacteria</taxon>
        <taxon>Aeromonadales</taxon>
        <taxon>Succinivibrionaceae</taxon>
        <taxon>Succinatimonas</taxon>
    </lineage>
</organism>
<dbReference type="Proteomes" id="UP000018458">
    <property type="component" value="Unassembled WGS sequence"/>
</dbReference>
<dbReference type="InterPro" id="IPR022927">
    <property type="entry name" value="RppH"/>
</dbReference>
<dbReference type="Pfam" id="PF00293">
    <property type="entry name" value="NUDIX"/>
    <property type="match status" value="1"/>
</dbReference>
<dbReference type="STRING" id="762983.HMPREF9444_00484"/>
<dbReference type="HAMAP" id="MF_00298">
    <property type="entry name" value="Nudix_RppH"/>
    <property type="match status" value="1"/>
</dbReference>
<dbReference type="eggNOG" id="COG1051">
    <property type="taxonomic scope" value="Bacteria"/>
</dbReference>
<dbReference type="InterPro" id="IPR000086">
    <property type="entry name" value="NUDIX_hydrolase_dom"/>
</dbReference>
<dbReference type="InterPro" id="IPR020476">
    <property type="entry name" value="Nudix_hydrolase"/>
</dbReference>
<dbReference type="Gene3D" id="3.90.79.10">
    <property type="entry name" value="Nucleoside Triphosphate Pyrophosphohydrolase"/>
    <property type="match status" value="1"/>
</dbReference>
<dbReference type="InterPro" id="IPR015797">
    <property type="entry name" value="NUDIX_hydrolase-like_dom_sf"/>
</dbReference>
<dbReference type="SUPFAM" id="SSF55811">
    <property type="entry name" value="Nudix"/>
    <property type="match status" value="1"/>
</dbReference>
<reference evidence="6 7" key="1">
    <citation type="submission" date="2011-01" db="EMBL/GenBank/DDBJ databases">
        <authorList>
            <person name="Weinstock G."/>
            <person name="Sodergren E."/>
            <person name="Clifton S."/>
            <person name="Fulton L."/>
            <person name="Fulton B."/>
            <person name="Courtney L."/>
            <person name="Fronick C."/>
            <person name="Harrison M."/>
            <person name="Strong C."/>
            <person name="Farmer C."/>
            <person name="Delahaunty K."/>
            <person name="Markovic C."/>
            <person name="Hall O."/>
            <person name="Minx P."/>
            <person name="Tomlinson C."/>
            <person name="Mitreva M."/>
            <person name="Hou S."/>
            <person name="Chen J."/>
            <person name="Wollam A."/>
            <person name="Pepin K.H."/>
            <person name="Johnson M."/>
            <person name="Bhonagiri V."/>
            <person name="Zhang X."/>
            <person name="Suruliraj S."/>
            <person name="Warren W."/>
            <person name="Chinwalla A."/>
            <person name="Mardis E.R."/>
            <person name="Wilson R.K."/>
        </authorList>
    </citation>
    <scope>NUCLEOTIDE SEQUENCE [LARGE SCALE GENOMIC DNA]</scope>
    <source>
        <strain evidence="7">DSM 22608 / JCM 16073 / KCTC 15190 / YIT 12066</strain>
    </source>
</reference>
<accession>E8LIH2</accession>
<dbReference type="PROSITE" id="PS51462">
    <property type="entry name" value="NUDIX"/>
    <property type="match status" value="1"/>
</dbReference>
<evidence type="ECO:0000256" key="1">
    <source>
        <dbReference type="ARBA" id="ARBA00001936"/>
    </source>
</evidence>
<name>E8LIH2_SUCHY</name>